<dbReference type="CDD" id="cd06467">
    <property type="entry name" value="p23_NUDC_like"/>
    <property type="match status" value="1"/>
</dbReference>
<keyword evidence="5" id="KW-0597">Phosphoprotein</keyword>
<feature type="compositionally biased region" description="Polar residues" evidence="7">
    <location>
        <begin position="114"/>
        <end position="123"/>
    </location>
</feature>
<evidence type="ECO:0000256" key="2">
    <source>
        <dbReference type="ARBA" id="ARBA00010513"/>
    </source>
</evidence>
<accession>Q22BM0</accession>
<evidence type="ECO:0000259" key="8">
    <source>
        <dbReference type="PROSITE" id="PS51203"/>
    </source>
</evidence>
<evidence type="ECO:0000256" key="3">
    <source>
        <dbReference type="ARBA" id="ARBA00017641"/>
    </source>
</evidence>
<feature type="domain" description="CS" evidence="8">
    <location>
        <begin position="149"/>
        <end position="245"/>
    </location>
</feature>
<comment type="subcellular location">
    <subcellularLocation>
        <location evidence="1">Cytoplasm</location>
    </subcellularLocation>
</comment>
<dbReference type="PROSITE" id="PS51203">
    <property type="entry name" value="CS"/>
    <property type="match status" value="1"/>
</dbReference>
<feature type="region of interest" description="Disordered" evidence="7">
    <location>
        <begin position="65"/>
        <end position="150"/>
    </location>
</feature>
<dbReference type="Gene3D" id="2.60.40.790">
    <property type="match status" value="1"/>
</dbReference>
<dbReference type="STRING" id="312017.Q22BM0"/>
<dbReference type="InParanoid" id="Q22BM0"/>
<dbReference type="OrthoDB" id="416217at2759"/>
<dbReference type="GO" id="GO:0051082">
    <property type="term" value="F:unfolded protein binding"/>
    <property type="evidence" value="ECO:0007669"/>
    <property type="project" value="TreeGrafter"/>
</dbReference>
<dbReference type="KEGG" id="tet:TTHERM_01093750"/>
<dbReference type="InterPro" id="IPR008978">
    <property type="entry name" value="HSP20-like_chaperone"/>
</dbReference>
<dbReference type="SUPFAM" id="SSF49764">
    <property type="entry name" value="HSP20-like chaperones"/>
    <property type="match status" value="1"/>
</dbReference>
<dbReference type="InterPro" id="IPR007052">
    <property type="entry name" value="CS_dom"/>
</dbReference>
<dbReference type="Pfam" id="PF14050">
    <property type="entry name" value="Nudc_N"/>
    <property type="match status" value="1"/>
</dbReference>
<dbReference type="PANTHER" id="PTHR12356">
    <property type="entry name" value="NUCLEAR MOVEMENT PROTEIN NUDC"/>
    <property type="match status" value="1"/>
</dbReference>
<keyword evidence="4" id="KW-0963">Cytoplasm</keyword>
<evidence type="ECO:0000313" key="9">
    <source>
        <dbReference type="EMBL" id="EAR82709.1"/>
    </source>
</evidence>
<dbReference type="GO" id="GO:0005737">
    <property type="term" value="C:cytoplasm"/>
    <property type="evidence" value="ECO:0007669"/>
    <property type="project" value="UniProtKB-SubCell"/>
</dbReference>
<reference evidence="10" key="1">
    <citation type="journal article" date="2006" name="PLoS Biol.">
        <title>Macronuclear genome sequence of the ciliate Tetrahymena thermophila, a model eukaryote.</title>
        <authorList>
            <person name="Eisen J.A."/>
            <person name="Coyne R.S."/>
            <person name="Wu M."/>
            <person name="Wu D."/>
            <person name="Thiagarajan M."/>
            <person name="Wortman J.R."/>
            <person name="Badger J.H."/>
            <person name="Ren Q."/>
            <person name="Amedeo P."/>
            <person name="Jones K.M."/>
            <person name="Tallon L.J."/>
            <person name="Delcher A.L."/>
            <person name="Salzberg S.L."/>
            <person name="Silva J.C."/>
            <person name="Haas B.J."/>
            <person name="Majoros W.H."/>
            <person name="Farzad M."/>
            <person name="Carlton J.M."/>
            <person name="Smith R.K. Jr."/>
            <person name="Garg J."/>
            <person name="Pearlman R.E."/>
            <person name="Karrer K.M."/>
            <person name="Sun L."/>
            <person name="Manning G."/>
            <person name="Elde N.C."/>
            <person name="Turkewitz A.P."/>
            <person name="Asai D.J."/>
            <person name="Wilkes D.E."/>
            <person name="Wang Y."/>
            <person name="Cai H."/>
            <person name="Collins K."/>
            <person name="Stewart B.A."/>
            <person name="Lee S.R."/>
            <person name="Wilamowska K."/>
            <person name="Weinberg Z."/>
            <person name="Ruzzo W.L."/>
            <person name="Wloga D."/>
            <person name="Gaertig J."/>
            <person name="Frankel J."/>
            <person name="Tsao C.-C."/>
            <person name="Gorovsky M.A."/>
            <person name="Keeling P.J."/>
            <person name="Waller R.F."/>
            <person name="Patron N.J."/>
            <person name="Cherry J.M."/>
            <person name="Stover N.A."/>
            <person name="Krieger C.J."/>
            <person name="del Toro C."/>
            <person name="Ryder H.F."/>
            <person name="Williamson S.C."/>
            <person name="Barbeau R.A."/>
            <person name="Hamilton E.P."/>
            <person name="Orias E."/>
        </authorList>
    </citation>
    <scope>NUCLEOTIDE SEQUENCE [LARGE SCALE GENOMIC DNA]</scope>
    <source>
        <strain evidence="10">SB210</strain>
    </source>
</reference>
<dbReference type="RefSeq" id="XP_001030372.1">
    <property type="nucleotide sequence ID" value="XM_001030372.2"/>
</dbReference>
<proteinExistence type="inferred from homology"/>
<dbReference type="GO" id="GO:0006457">
    <property type="term" value="P:protein folding"/>
    <property type="evidence" value="ECO:0007669"/>
    <property type="project" value="TreeGrafter"/>
</dbReference>
<feature type="compositionally biased region" description="Basic and acidic residues" evidence="7">
    <location>
        <begin position="65"/>
        <end position="111"/>
    </location>
</feature>
<keyword evidence="10" id="KW-1185">Reference proteome</keyword>
<evidence type="ECO:0000256" key="5">
    <source>
        <dbReference type="ARBA" id="ARBA00022553"/>
    </source>
</evidence>
<dbReference type="PANTHER" id="PTHR12356:SF3">
    <property type="entry name" value="NUCLEAR MIGRATION PROTEIN NUDC"/>
    <property type="match status" value="1"/>
</dbReference>
<dbReference type="InterPro" id="IPR037898">
    <property type="entry name" value="NudC_fam"/>
</dbReference>
<comment type="similarity">
    <text evidence="2">Belongs to the nudC family.</text>
</comment>
<dbReference type="FunFam" id="2.60.40.790:FF:000001">
    <property type="entry name" value="Nuclear migration protein nudC"/>
    <property type="match status" value="1"/>
</dbReference>
<dbReference type="EMBL" id="GG662340">
    <property type="protein sequence ID" value="EAR82709.1"/>
    <property type="molecule type" value="Genomic_DNA"/>
</dbReference>
<dbReference type="OMA" id="NQMEWWS"/>
<evidence type="ECO:0000256" key="1">
    <source>
        <dbReference type="ARBA" id="ARBA00004496"/>
    </source>
</evidence>
<dbReference type="Pfam" id="PF04969">
    <property type="entry name" value="CS"/>
    <property type="match status" value="1"/>
</dbReference>
<evidence type="ECO:0000256" key="4">
    <source>
        <dbReference type="ARBA" id="ARBA00022490"/>
    </source>
</evidence>
<dbReference type="Proteomes" id="UP000009168">
    <property type="component" value="Unassembled WGS sequence"/>
</dbReference>
<name>Q22BM0_TETTS</name>
<dbReference type="HOGENOM" id="CLU_047332_1_0_1"/>
<organism evidence="9 10">
    <name type="scientific">Tetrahymena thermophila (strain SB210)</name>
    <dbReference type="NCBI Taxonomy" id="312017"/>
    <lineage>
        <taxon>Eukaryota</taxon>
        <taxon>Sar</taxon>
        <taxon>Alveolata</taxon>
        <taxon>Ciliophora</taxon>
        <taxon>Intramacronucleata</taxon>
        <taxon>Oligohymenophorea</taxon>
        <taxon>Hymenostomatida</taxon>
        <taxon>Tetrahymenina</taxon>
        <taxon>Tetrahymenidae</taxon>
        <taxon>Tetrahymena</taxon>
    </lineage>
</organism>
<dbReference type="eggNOG" id="KOG2265">
    <property type="taxonomic scope" value="Eukaryota"/>
</dbReference>
<dbReference type="InterPro" id="IPR025934">
    <property type="entry name" value="NudC_N_dom"/>
</dbReference>
<gene>
    <name evidence="9" type="ORF">TTHERM_01093750</name>
</gene>
<evidence type="ECO:0000256" key="7">
    <source>
        <dbReference type="SAM" id="MobiDB-lite"/>
    </source>
</evidence>
<evidence type="ECO:0000256" key="6">
    <source>
        <dbReference type="ARBA" id="ARBA00030427"/>
    </source>
</evidence>
<protein>
    <recommendedName>
        <fullName evidence="3">Nuclear migration protein nudC</fullName>
    </recommendedName>
    <alternativeName>
        <fullName evidence="6">Nuclear distribution protein C homolog</fullName>
    </alternativeName>
</protein>
<sequence length="318" mass="37284">MTEETQFDNIFMTVMQNKKSIDGFFESVYGFLRRNTDFFTDQQRAEKVITEQCKKQYSLYLNDQKQKEAKEKEKKEREEAKRLQRERELKVQQEKEEQEKQKVQAEAEKKVQATTHISSNKAQETADDKSAPVEGEEDDGTPPPYGNGGKTERYIWTQTLNELHIYIPVASTMKSKFVQIEFSIKHLKVVIEGKSFIDQDFPENINAQECLWTLEDGDIAGYKGKLIHLSIEKWKNQMHWWECALQGDEKINTKKISPESSKLSDLDGETRSTVEKMMFDMRQKQAGLPTSDELKKQEMMKNFMKQHPEMDFSKCKFN</sequence>
<evidence type="ECO:0000313" key="10">
    <source>
        <dbReference type="Proteomes" id="UP000009168"/>
    </source>
</evidence>
<dbReference type="GeneID" id="7835063"/>
<dbReference type="AlphaFoldDB" id="Q22BM0"/>